<reference evidence="5" key="2">
    <citation type="journal article" date="2019" name="Int. J. Syst. Evol. Microbiol.">
        <title>The Global Catalogue of Microorganisms (GCM) 10K type strain sequencing project: providing services to taxonomists for standard genome sequencing and annotation.</title>
        <authorList>
            <consortium name="The Broad Institute Genomics Platform"/>
            <consortium name="The Broad Institute Genome Sequencing Center for Infectious Disease"/>
            <person name="Wu L."/>
            <person name="Ma J."/>
        </authorList>
    </citation>
    <scope>NUCLEOTIDE SEQUENCE [LARGE SCALE GENOMIC DNA]</scope>
    <source>
        <strain evidence="5">NBRC 107715</strain>
    </source>
</reference>
<evidence type="ECO:0000313" key="4">
    <source>
        <dbReference type="Proteomes" id="UP000321960"/>
    </source>
</evidence>
<accession>A0A512J7U2</accession>
<evidence type="ECO:0000313" key="5">
    <source>
        <dbReference type="Proteomes" id="UP001156856"/>
    </source>
</evidence>
<dbReference type="AlphaFoldDB" id="A0A512J7U2"/>
<dbReference type="EMBL" id="BJZU01000088">
    <property type="protein sequence ID" value="GEP06035.1"/>
    <property type="molecule type" value="Genomic_DNA"/>
</dbReference>
<proteinExistence type="predicted"/>
<sequence length="237" mass="25333">MTTGKPSPPPRKGVRPGGMEAKILAQAKDPQRVSELLAEKALQDAIRRRRNQPARYDVKIDSAEDGTLRLAPSTGGEVTDLARRLNAFGTPSVDFAAYMVGQVATAARSAGRNLPTSAQLNAALAVVDGTEPENETEAMLAVQMFATHDAAMAMLGSMKQAGDVVRQQETGNLAIKLLRTYTAQMETLAKLRRGGEQKVRVEHVHVYPGGQAVVGDVTVNGGSNPVGQEPQRLNRQP</sequence>
<protein>
    <submittedName>
        <fullName evidence="2">Uncharacterized protein</fullName>
    </submittedName>
</protein>
<dbReference type="Proteomes" id="UP000321960">
    <property type="component" value="Unassembled WGS sequence"/>
</dbReference>
<evidence type="ECO:0000313" key="3">
    <source>
        <dbReference type="EMBL" id="GLS65754.1"/>
    </source>
</evidence>
<feature type="compositionally biased region" description="Polar residues" evidence="1">
    <location>
        <begin position="220"/>
        <end position="237"/>
    </location>
</feature>
<evidence type="ECO:0000313" key="2">
    <source>
        <dbReference type="EMBL" id="GEP06035.1"/>
    </source>
</evidence>
<comment type="caution">
    <text evidence="2">The sequence shown here is derived from an EMBL/GenBank/DDBJ whole genome shotgun (WGS) entry which is preliminary data.</text>
</comment>
<reference evidence="3" key="1">
    <citation type="journal article" date="2014" name="Int. J. Syst. Evol. Microbiol.">
        <title>Complete genome of a new Firmicutes species belonging to the dominant human colonic microbiota ('Ruminococcus bicirculans') reveals two chromosomes and a selective capacity to utilize plant glucans.</title>
        <authorList>
            <consortium name="NISC Comparative Sequencing Program"/>
            <person name="Wegmann U."/>
            <person name="Louis P."/>
            <person name="Goesmann A."/>
            <person name="Henrissat B."/>
            <person name="Duncan S.H."/>
            <person name="Flint H.J."/>
        </authorList>
    </citation>
    <scope>NUCLEOTIDE SEQUENCE</scope>
    <source>
        <strain evidence="3">NBRC 107715</strain>
    </source>
</reference>
<dbReference type="Proteomes" id="UP001156856">
    <property type="component" value="Unassembled WGS sequence"/>
</dbReference>
<name>A0A512J7U2_9HYPH</name>
<reference evidence="3" key="4">
    <citation type="submission" date="2023-01" db="EMBL/GenBank/DDBJ databases">
        <title>Draft genome sequence of Methylobacterium oxalidis strain NBRC 107715.</title>
        <authorList>
            <person name="Sun Q."/>
            <person name="Mori K."/>
        </authorList>
    </citation>
    <scope>NUCLEOTIDE SEQUENCE</scope>
    <source>
        <strain evidence="3">NBRC 107715</strain>
    </source>
</reference>
<evidence type="ECO:0000256" key="1">
    <source>
        <dbReference type="SAM" id="MobiDB-lite"/>
    </source>
</evidence>
<dbReference type="EMBL" id="BSPK01000077">
    <property type="protein sequence ID" value="GLS65754.1"/>
    <property type="molecule type" value="Genomic_DNA"/>
</dbReference>
<dbReference type="RefSeq" id="WP_147027571.1">
    <property type="nucleotide sequence ID" value="NZ_BJZU01000088.1"/>
</dbReference>
<organism evidence="2 4">
    <name type="scientific">Methylobacterium oxalidis</name>
    <dbReference type="NCBI Taxonomy" id="944322"/>
    <lineage>
        <taxon>Bacteria</taxon>
        <taxon>Pseudomonadati</taxon>
        <taxon>Pseudomonadota</taxon>
        <taxon>Alphaproteobacteria</taxon>
        <taxon>Hyphomicrobiales</taxon>
        <taxon>Methylobacteriaceae</taxon>
        <taxon>Methylobacterium</taxon>
    </lineage>
</organism>
<gene>
    <name evidence="3" type="ORF">GCM10007888_41360</name>
    <name evidence="2" type="ORF">MOX02_40730</name>
</gene>
<keyword evidence="5" id="KW-1185">Reference proteome</keyword>
<reference evidence="2 4" key="3">
    <citation type="submission" date="2019-07" db="EMBL/GenBank/DDBJ databases">
        <title>Whole genome shotgun sequence of Methylobacterium oxalidis NBRC 107715.</title>
        <authorList>
            <person name="Hosoyama A."/>
            <person name="Uohara A."/>
            <person name="Ohji S."/>
            <person name="Ichikawa N."/>
        </authorList>
    </citation>
    <scope>NUCLEOTIDE SEQUENCE [LARGE SCALE GENOMIC DNA]</scope>
    <source>
        <strain evidence="2 4">NBRC 107715</strain>
    </source>
</reference>
<feature type="region of interest" description="Disordered" evidence="1">
    <location>
        <begin position="218"/>
        <end position="237"/>
    </location>
</feature>
<dbReference type="OrthoDB" id="7432673at2"/>